<dbReference type="PANTHER" id="PTHR43384">
    <property type="entry name" value="SEPTUM SITE-DETERMINING PROTEIN MIND HOMOLOG, CHLOROPLASTIC-RELATED"/>
    <property type="match status" value="1"/>
</dbReference>
<dbReference type="InterPro" id="IPR059050">
    <property type="entry name" value="Rv3660c_N"/>
</dbReference>
<dbReference type="PANTHER" id="PTHR43384:SF11">
    <property type="entry name" value="SEPTUM SITE DETERMINING PROTEIN"/>
    <property type="match status" value="1"/>
</dbReference>
<dbReference type="AlphaFoldDB" id="A0A541BRL2"/>
<dbReference type="SUPFAM" id="SSF52540">
    <property type="entry name" value="P-loop containing nucleoside triphosphate hydrolases"/>
    <property type="match status" value="1"/>
</dbReference>
<keyword evidence="3" id="KW-1185">Reference proteome</keyword>
<name>A0A541BRL2_9NOCA</name>
<comment type="caution">
    <text evidence="2">The sequence shown here is derived from an EMBL/GenBank/DDBJ whole genome shotgun (WGS) entry which is preliminary data.</text>
</comment>
<organism evidence="2 3">
    <name type="scientific">Rhodococcus spelaei</name>
    <dbReference type="NCBI Taxonomy" id="2546320"/>
    <lineage>
        <taxon>Bacteria</taxon>
        <taxon>Bacillati</taxon>
        <taxon>Actinomycetota</taxon>
        <taxon>Actinomycetes</taxon>
        <taxon>Mycobacteriales</taxon>
        <taxon>Nocardiaceae</taxon>
        <taxon>Rhodococcus</taxon>
    </lineage>
</organism>
<dbReference type="GO" id="GO:0051782">
    <property type="term" value="P:negative regulation of cell division"/>
    <property type="evidence" value="ECO:0007669"/>
    <property type="project" value="TreeGrafter"/>
</dbReference>
<protein>
    <recommendedName>
        <fullName evidence="1">Rv3660c-like CheY-like N-terminal domain-containing protein</fullName>
    </recommendedName>
</protein>
<dbReference type="InterPro" id="IPR022521">
    <property type="entry name" value="Rv3660c"/>
</dbReference>
<evidence type="ECO:0000313" key="3">
    <source>
        <dbReference type="Proteomes" id="UP000316256"/>
    </source>
</evidence>
<sequence>MDATHATPDHPVVAVTKDTELAVSIRRAAAAADRPLAEHGGPVPRRAWDRAPHLLLDAGCAHECVAAGLPRRAAVQVVCIGTPGLSEWRAAAAVGAETVLTLPDDEAALVAALAQRAERAAGGGAMIAVLGGRGGAGASTLAAATALTASARRGRGGLLVDCDPRGGGLDLLLGVERNPGLRWPAVVIEGGAVSAAALHDALPRTDDGVAVLSCGRGAGAAAPGAAALRAVVEAGRGVGDLVVCDVPRQPGSATETVLDLADLVVVVVPAQLRAAAAAETLAAAVRGSHPNVGVVVRGPAPGGLRAADIADLLGLPLLAAMRPEPGLAGALERGGLRLRRRSPLTGAATALLDLLDAGAGRAS</sequence>
<dbReference type="GO" id="GO:0009898">
    <property type="term" value="C:cytoplasmic side of plasma membrane"/>
    <property type="evidence" value="ECO:0007669"/>
    <property type="project" value="TreeGrafter"/>
</dbReference>
<evidence type="ECO:0000313" key="2">
    <source>
        <dbReference type="EMBL" id="TQF74977.1"/>
    </source>
</evidence>
<dbReference type="Gene3D" id="3.40.50.300">
    <property type="entry name" value="P-loop containing nucleotide triphosphate hydrolases"/>
    <property type="match status" value="1"/>
</dbReference>
<dbReference type="InterPro" id="IPR027417">
    <property type="entry name" value="P-loop_NTPase"/>
</dbReference>
<dbReference type="GO" id="GO:0005524">
    <property type="term" value="F:ATP binding"/>
    <property type="evidence" value="ECO:0007669"/>
    <property type="project" value="TreeGrafter"/>
</dbReference>
<dbReference type="InterPro" id="IPR050625">
    <property type="entry name" value="ParA/MinD_ATPase"/>
</dbReference>
<dbReference type="GO" id="GO:0005829">
    <property type="term" value="C:cytosol"/>
    <property type="evidence" value="ECO:0007669"/>
    <property type="project" value="TreeGrafter"/>
</dbReference>
<dbReference type="OrthoDB" id="3252838at2"/>
<dbReference type="GO" id="GO:0016887">
    <property type="term" value="F:ATP hydrolysis activity"/>
    <property type="evidence" value="ECO:0007669"/>
    <property type="project" value="TreeGrafter"/>
</dbReference>
<dbReference type="Pfam" id="PF26563">
    <property type="entry name" value="Rv3660c_N"/>
    <property type="match status" value="1"/>
</dbReference>
<accession>A0A541BRL2</accession>
<gene>
    <name evidence="2" type="ORF">FK531_02665</name>
</gene>
<feature type="domain" description="Rv3660c-like CheY-like N-terminal" evidence="1">
    <location>
        <begin position="15"/>
        <end position="122"/>
    </location>
</feature>
<dbReference type="EMBL" id="VIGH01000001">
    <property type="protein sequence ID" value="TQF74977.1"/>
    <property type="molecule type" value="Genomic_DNA"/>
</dbReference>
<proteinExistence type="predicted"/>
<dbReference type="NCBIfam" id="TIGR03815">
    <property type="entry name" value="CpaE_hom_Actino"/>
    <property type="match status" value="1"/>
</dbReference>
<dbReference type="Proteomes" id="UP000316256">
    <property type="component" value="Unassembled WGS sequence"/>
</dbReference>
<dbReference type="RefSeq" id="WP_142095062.1">
    <property type="nucleotide sequence ID" value="NZ_VIGH01000001.1"/>
</dbReference>
<reference evidence="2 3" key="1">
    <citation type="submission" date="2019-06" db="EMBL/GenBank/DDBJ databases">
        <title>Rhodococcus spaelei sp. nov., isolated from a cave.</title>
        <authorList>
            <person name="Lee S.D."/>
        </authorList>
    </citation>
    <scope>NUCLEOTIDE SEQUENCE [LARGE SCALE GENOMIC DNA]</scope>
    <source>
        <strain evidence="2 3">C9-5</strain>
    </source>
</reference>
<evidence type="ECO:0000259" key="1">
    <source>
        <dbReference type="Pfam" id="PF26563"/>
    </source>
</evidence>